<feature type="region of interest" description="Disordered" evidence="1">
    <location>
        <begin position="71"/>
        <end position="91"/>
    </location>
</feature>
<evidence type="ECO:0000313" key="2">
    <source>
        <dbReference type="EMBL" id="ORX94373.1"/>
    </source>
</evidence>
<feature type="compositionally biased region" description="Pro residues" evidence="1">
    <location>
        <begin position="39"/>
        <end position="48"/>
    </location>
</feature>
<evidence type="ECO:0000256" key="1">
    <source>
        <dbReference type="SAM" id="MobiDB-lite"/>
    </source>
</evidence>
<feature type="compositionally biased region" description="Polar residues" evidence="1">
    <location>
        <begin position="81"/>
        <end position="91"/>
    </location>
</feature>
<gene>
    <name evidence="2" type="ORF">K493DRAFT_315514</name>
</gene>
<comment type="caution">
    <text evidence="2">The sequence shown here is derived from an EMBL/GenBank/DDBJ whole genome shotgun (WGS) entry which is preliminary data.</text>
</comment>
<feature type="region of interest" description="Disordered" evidence="1">
    <location>
        <begin position="1"/>
        <end position="48"/>
    </location>
</feature>
<name>A0A1Y1Y8P5_9FUNG</name>
<keyword evidence="3" id="KW-1185">Reference proteome</keyword>
<organism evidence="2 3">
    <name type="scientific">Basidiobolus meristosporus CBS 931.73</name>
    <dbReference type="NCBI Taxonomy" id="1314790"/>
    <lineage>
        <taxon>Eukaryota</taxon>
        <taxon>Fungi</taxon>
        <taxon>Fungi incertae sedis</taxon>
        <taxon>Zoopagomycota</taxon>
        <taxon>Entomophthoromycotina</taxon>
        <taxon>Basidiobolomycetes</taxon>
        <taxon>Basidiobolales</taxon>
        <taxon>Basidiobolaceae</taxon>
        <taxon>Basidiobolus</taxon>
    </lineage>
</organism>
<evidence type="ECO:0000313" key="3">
    <source>
        <dbReference type="Proteomes" id="UP000193498"/>
    </source>
</evidence>
<sequence>MYSPSPVISPFNAVPDSEPDLVLDSNDNYPEPDLTQSPPYVPPSPGPLPPLFSLPSPYIFEEYSDGYSEPYVPNPACPADSRSSNPNTPLSHSSVEWIGGVPKSPLGPYSYCDIEPIHLKDYFYSHEDQRDAHDNVDSARGDYDITESLYNRLVDQYEEQPAKRIKLSTDILSSSIVDADSKLRSSTVDQDMVAKCTPVGHKLLRGDERKFIQENGLYNAHSPSEFFKHKKDSL</sequence>
<dbReference type="EMBL" id="MCFE01000206">
    <property type="protein sequence ID" value="ORX94373.1"/>
    <property type="molecule type" value="Genomic_DNA"/>
</dbReference>
<dbReference type="Proteomes" id="UP000193498">
    <property type="component" value="Unassembled WGS sequence"/>
</dbReference>
<accession>A0A1Y1Y8P5</accession>
<dbReference type="AlphaFoldDB" id="A0A1Y1Y8P5"/>
<reference evidence="2 3" key="1">
    <citation type="submission" date="2016-07" db="EMBL/GenBank/DDBJ databases">
        <title>Pervasive Adenine N6-methylation of Active Genes in Fungi.</title>
        <authorList>
            <consortium name="DOE Joint Genome Institute"/>
            <person name="Mondo S.J."/>
            <person name="Dannebaum R.O."/>
            <person name="Kuo R.C."/>
            <person name="Labutti K."/>
            <person name="Haridas S."/>
            <person name="Kuo A."/>
            <person name="Salamov A."/>
            <person name="Ahrendt S.R."/>
            <person name="Lipzen A."/>
            <person name="Sullivan W."/>
            <person name="Andreopoulos W.B."/>
            <person name="Clum A."/>
            <person name="Lindquist E."/>
            <person name="Daum C."/>
            <person name="Ramamoorthy G.K."/>
            <person name="Gryganskyi A."/>
            <person name="Culley D."/>
            <person name="Magnuson J.K."/>
            <person name="James T.Y."/>
            <person name="O'Malley M.A."/>
            <person name="Stajich J.E."/>
            <person name="Spatafora J.W."/>
            <person name="Visel A."/>
            <person name="Grigoriev I.V."/>
        </authorList>
    </citation>
    <scope>NUCLEOTIDE SEQUENCE [LARGE SCALE GENOMIC DNA]</scope>
    <source>
        <strain evidence="2 3">CBS 931.73</strain>
    </source>
</reference>
<proteinExistence type="predicted"/>
<protein>
    <submittedName>
        <fullName evidence="2">Uncharacterized protein</fullName>
    </submittedName>
</protein>
<dbReference type="InParanoid" id="A0A1Y1Y8P5"/>